<proteinExistence type="predicted"/>
<keyword evidence="4" id="KW-1185">Reference proteome</keyword>
<feature type="domain" description="DUF7392" evidence="2">
    <location>
        <begin position="72"/>
        <end position="183"/>
    </location>
</feature>
<evidence type="ECO:0000313" key="4">
    <source>
        <dbReference type="Proteomes" id="UP001370490"/>
    </source>
</evidence>
<feature type="transmembrane region" description="Helical" evidence="1">
    <location>
        <begin position="20"/>
        <end position="39"/>
    </location>
</feature>
<dbReference type="AlphaFoldDB" id="A0AAN8UKG2"/>
<reference evidence="3 4" key="1">
    <citation type="submission" date="2023-12" db="EMBL/GenBank/DDBJ databases">
        <title>A high-quality genome assembly for Dillenia turbinata (Dilleniales).</title>
        <authorList>
            <person name="Chanderbali A."/>
        </authorList>
    </citation>
    <scope>NUCLEOTIDE SEQUENCE [LARGE SCALE GENOMIC DNA]</scope>
    <source>
        <strain evidence="3">LSX21</strain>
        <tissue evidence="3">Leaf</tissue>
    </source>
</reference>
<sequence length="216" mass="24756">MNRMACYVPFNNRNLDISLFVFRPMVVIVDELIIWYGAWMKRSSENKELLNAALLSMLENVSSLAILTDHRFYDACAGESKDGSPAAKFYTGDTVSLNAAMFNHEDVEDLSYACLALFRSRFVKMDGTTAGVCLNGKDIPRVICLFVWRSLQSCYSYVLNRDYKKIISPYLDRFSVEIKYDIFRVAYVTNDNVLDFQFFPCGRMLQSGEAKEEDPI</sequence>
<dbReference type="Pfam" id="PF24118">
    <property type="entry name" value="DUF7392"/>
    <property type="match status" value="1"/>
</dbReference>
<comment type="caution">
    <text evidence="3">The sequence shown here is derived from an EMBL/GenBank/DDBJ whole genome shotgun (WGS) entry which is preliminary data.</text>
</comment>
<dbReference type="PANTHER" id="PTHR38226:SF3">
    <property type="entry name" value="(WILD MALAYSIAN BANANA) HYPOTHETICAL PROTEIN"/>
    <property type="match status" value="1"/>
</dbReference>
<dbReference type="InterPro" id="IPR055816">
    <property type="entry name" value="DUF7392"/>
</dbReference>
<keyword evidence="1" id="KW-1133">Transmembrane helix</keyword>
<protein>
    <recommendedName>
        <fullName evidence="2">DUF7392 domain-containing protein</fullName>
    </recommendedName>
</protein>
<accession>A0AAN8UKG2</accession>
<evidence type="ECO:0000259" key="2">
    <source>
        <dbReference type="Pfam" id="PF24118"/>
    </source>
</evidence>
<dbReference type="EMBL" id="JBAMMX010000023">
    <property type="protein sequence ID" value="KAK6917135.1"/>
    <property type="molecule type" value="Genomic_DNA"/>
</dbReference>
<keyword evidence="1" id="KW-0812">Transmembrane</keyword>
<dbReference type="PANTHER" id="PTHR38226">
    <property type="entry name" value="(WILD MALAYSIAN BANANA) HYPOTHETICAL PROTEIN"/>
    <property type="match status" value="1"/>
</dbReference>
<evidence type="ECO:0000256" key="1">
    <source>
        <dbReference type="SAM" id="Phobius"/>
    </source>
</evidence>
<keyword evidence="1" id="KW-0472">Membrane</keyword>
<dbReference type="Proteomes" id="UP001370490">
    <property type="component" value="Unassembled WGS sequence"/>
</dbReference>
<gene>
    <name evidence="3" type="ORF">RJ641_017886</name>
</gene>
<organism evidence="3 4">
    <name type="scientific">Dillenia turbinata</name>
    <dbReference type="NCBI Taxonomy" id="194707"/>
    <lineage>
        <taxon>Eukaryota</taxon>
        <taxon>Viridiplantae</taxon>
        <taxon>Streptophyta</taxon>
        <taxon>Embryophyta</taxon>
        <taxon>Tracheophyta</taxon>
        <taxon>Spermatophyta</taxon>
        <taxon>Magnoliopsida</taxon>
        <taxon>eudicotyledons</taxon>
        <taxon>Gunneridae</taxon>
        <taxon>Pentapetalae</taxon>
        <taxon>Dilleniales</taxon>
        <taxon>Dilleniaceae</taxon>
        <taxon>Dillenia</taxon>
    </lineage>
</organism>
<evidence type="ECO:0000313" key="3">
    <source>
        <dbReference type="EMBL" id="KAK6917135.1"/>
    </source>
</evidence>
<name>A0AAN8UKG2_9MAGN</name>